<feature type="region of interest" description="Disordered" evidence="8">
    <location>
        <begin position="114"/>
        <end position="145"/>
    </location>
</feature>
<dbReference type="SMART" id="SM00129">
    <property type="entry name" value="KISc"/>
    <property type="match status" value="1"/>
</dbReference>
<evidence type="ECO:0000256" key="6">
    <source>
        <dbReference type="ARBA" id="ARBA00023175"/>
    </source>
</evidence>
<dbReference type="GO" id="GO:0003777">
    <property type="term" value="F:microtubule motor activity"/>
    <property type="evidence" value="ECO:0007669"/>
    <property type="project" value="InterPro"/>
</dbReference>
<keyword evidence="11" id="KW-1185">Reference proteome</keyword>
<dbReference type="GO" id="GO:0005737">
    <property type="term" value="C:cytoplasm"/>
    <property type="evidence" value="ECO:0007669"/>
    <property type="project" value="UniProtKB-SubCell"/>
</dbReference>
<sequence length="226" mass="23363">MDAAGQTKSIRVAVRVRPLLATDGSSGTSLLQLDPARPNEVLLASNHERRAARRYTFDHVFGPGVSQDELYDKVGVSELVAATVAGYHATVFAYGQTGSGKTFTMEGYRYVTHGSSSSSSSSSHSASSPGGASPPLPAAAAGSPAGRGGAVRAAAAAASSAPHADFGATPAEQLGLIPRAVRELFAAVGRNTERRFTIRCSFVQIYREQVYDLLNPASLAAAAGPQ</sequence>
<dbReference type="EMBL" id="BMAR01000008">
    <property type="protein sequence ID" value="GFR44638.1"/>
    <property type="molecule type" value="Genomic_DNA"/>
</dbReference>
<dbReference type="GO" id="GO:0005875">
    <property type="term" value="C:microtubule associated complex"/>
    <property type="evidence" value="ECO:0007669"/>
    <property type="project" value="TreeGrafter"/>
</dbReference>
<evidence type="ECO:0000259" key="9">
    <source>
        <dbReference type="PROSITE" id="PS50067"/>
    </source>
</evidence>
<gene>
    <name evidence="10" type="ORF">Agub_g5927</name>
</gene>
<evidence type="ECO:0000313" key="10">
    <source>
        <dbReference type="EMBL" id="GFR44638.1"/>
    </source>
</evidence>
<dbReference type="Proteomes" id="UP001054857">
    <property type="component" value="Unassembled WGS sequence"/>
</dbReference>
<feature type="domain" description="Kinesin motor" evidence="9">
    <location>
        <begin position="9"/>
        <end position="226"/>
    </location>
</feature>
<keyword evidence="2" id="KW-0963">Cytoplasm</keyword>
<evidence type="ECO:0000313" key="11">
    <source>
        <dbReference type="Proteomes" id="UP001054857"/>
    </source>
</evidence>
<comment type="subcellular location">
    <subcellularLocation>
        <location evidence="1">Cytoplasm</location>
    </subcellularLocation>
</comment>
<comment type="similarity">
    <text evidence="7">Belongs to the TRAFAC class myosin-kinesin ATPase superfamily. Kinesin family.</text>
</comment>
<evidence type="ECO:0000256" key="8">
    <source>
        <dbReference type="SAM" id="MobiDB-lite"/>
    </source>
</evidence>
<dbReference type="PROSITE" id="PS50067">
    <property type="entry name" value="KINESIN_MOTOR_2"/>
    <property type="match status" value="1"/>
</dbReference>
<dbReference type="GO" id="GO:0051231">
    <property type="term" value="P:spindle elongation"/>
    <property type="evidence" value="ECO:0007669"/>
    <property type="project" value="TreeGrafter"/>
</dbReference>
<dbReference type="GO" id="GO:0008017">
    <property type="term" value="F:microtubule binding"/>
    <property type="evidence" value="ECO:0007669"/>
    <property type="project" value="InterPro"/>
</dbReference>
<feature type="non-terminal residue" evidence="10">
    <location>
        <position position="1"/>
    </location>
</feature>
<evidence type="ECO:0000256" key="3">
    <source>
        <dbReference type="ARBA" id="ARBA00022741"/>
    </source>
</evidence>
<keyword evidence="4 7" id="KW-0067">ATP-binding</keyword>
<dbReference type="GO" id="GO:0005524">
    <property type="term" value="F:ATP binding"/>
    <property type="evidence" value="ECO:0007669"/>
    <property type="project" value="UniProtKB-UniRule"/>
</dbReference>
<dbReference type="AlphaFoldDB" id="A0AAD3DN33"/>
<evidence type="ECO:0000256" key="4">
    <source>
        <dbReference type="ARBA" id="ARBA00022840"/>
    </source>
</evidence>
<reference evidence="10 11" key="1">
    <citation type="journal article" date="2021" name="Sci. Rep.">
        <title>Genome sequencing of the multicellular alga Astrephomene provides insights into convergent evolution of germ-soma differentiation.</title>
        <authorList>
            <person name="Yamashita S."/>
            <person name="Yamamoto K."/>
            <person name="Matsuzaki R."/>
            <person name="Suzuki S."/>
            <person name="Yamaguchi H."/>
            <person name="Hirooka S."/>
            <person name="Minakuchi Y."/>
            <person name="Miyagishima S."/>
            <person name="Kawachi M."/>
            <person name="Toyoda A."/>
            <person name="Nozaki H."/>
        </authorList>
    </citation>
    <scope>NUCLEOTIDE SEQUENCE [LARGE SCALE GENOMIC DNA]</scope>
    <source>
        <strain evidence="10 11">NIES-4017</strain>
    </source>
</reference>
<feature type="binding site" evidence="7">
    <location>
        <begin position="95"/>
        <end position="102"/>
    </location>
    <ligand>
        <name>ATP</name>
        <dbReference type="ChEBI" id="CHEBI:30616"/>
    </ligand>
</feature>
<dbReference type="GO" id="GO:0007018">
    <property type="term" value="P:microtubule-based movement"/>
    <property type="evidence" value="ECO:0007669"/>
    <property type="project" value="InterPro"/>
</dbReference>
<dbReference type="InterPro" id="IPR001752">
    <property type="entry name" value="Kinesin_motor_dom"/>
</dbReference>
<evidence type="ECO:0000256" key="2">
    <source>
        <dbReference type="ARBA" id="ARBA00022490"/>
    </source>
</evidence>
<dbReference type="Gene3D" id="3.40.850.10">
    <property type="entry name" value="Kinesin motor domain"/>
    <property type="match status" value="1"/>
</dbReference>
<keyword evidence="3 7" id="KW-0547">Nucleotide-binding</keyword>
<dbReference type="Pfam" id="PF00225">
    <property type="entry name" value="Kinesin"/>
    <property type="match status" value="2"/>
</dbReference>
<dbReference type="PANTHER" id="PTHR47969">
    <property type="entry name" value="CHROMOSOME-ASSOCIATED KINESIN KIF4A-RELATED"/>
    <property type="match status" value="1"/>
</dbReference>
<evidence type="ECO:0000256" key="7">
    <source>
        <dbReference type="PROSITE-ProRule" id="PRU00283"/>
    </source>
</evidence>
<keyword evidence="6 7" id="KW-0505">Motor protein</keyword>
<evidence type="ECO:0000256" key="5">
    <source>
        <dbReference type="ARBA" id="ARBA00023054"/>
    </source>
</evidence>
<organism evidence="10 11">
    <name type="scientific">Astrephomene gubernaculifera</name>
    <dbReference type="NCBI Taxonomy" id="47775"/>
    <lineage>
        <taxon>Eukaryota</taxon>
        <taxon>Viridiplantae</taxon>
        <taxon>Chlorophyta</taxon>
        <taxon>core chlorophytes</taxon>
        <taxon>Chlorophyceae</taxon>
        <taxon>CS clade</taxon>
        <taxon>Chlamydomonadales</taxon>
        <taxon>Astrephomenaceae</taxon>
        <taxon>Astrephomene</taxon>
    </lineage>
</organism>
<dbReference type="InterPro" id="IPR036961">
    <property type="entry name" value="Kinesin_motor_dom_sf"/>
</dbReference>
<dbReference type="InterPro" id="IPR027640">
    <property type="entry name" value="Kinesin-like_fam"/>
</dbReference>
<keyword evidence="5" id="KW-0175">Coiled coil</keyword>
<comment type="caution">
    <text evidence="10">The sequence shown here is derived from an EMBL/GenBank/DDBJ whole genome shotgun (WGS) entry which is preliminary data.</text>
</comment>
<name>A0AAD3DN33_9CHLO</name>
<evidence type="ECO:0000256" key="1">
    <source>
        <dbReference type="ARBA" id="ARBA00004496"/>
    </source>
</evidence>
<dbReference type="SUPFAM" id="SSF52540">
    <property type="entry name" value="P-loop containing nucleoside triphosphate hydrolases"/>
    <property type="match status" value="1"/>
</dbReference>
<dbReference type="GO" id="GO:0007052">
    <property type="term" value="P:mitotic spindle organization"/>
    <property type="evidence" value="ECO:0007669"/>
    <property type="project" value="TreeGrafter"/>
</dbReference>
<accession>A0AAD3DN33</accession>
<dbReference type="PANTHER" id="PTHR47969:SF15">
    <property type="entry name" value="CHROMOSOME-ASSOCIATED KINESIN KIF4A-RELATED"/>
    <property type="match status" value="1"/>
</dbReference>
<proteinExistence type="inferred from homology"/>
<dbReference type="InterPro" id="IPR027417">
    <property type="entry name" value="P-loop_NTPase"/>
</dbReference>
<protein>
    <recommendedName>
        <fullName evidence="9">Kinesin motor domain-containing protein</fullName>
    </recommendedName>
</protein>
<feature type="compositionally biased region" description="Low complexity" evidence="8">
    <location>
        <begin position="114"/>
        <end position="131"/>
    </location>
</feature>